<organism evidence="6 7">
    <name type="scientific">Shivajiella indica</name>
    <dbReference type="NCBI Taxonomy" id="872115"/>
    <lineage>
        <taxon>Bacteria</taxon>
        <taxon>Pseudomonadati</taxon>
        <taxon>Bacteroidota</taxon>
        <taxon>Cytophagia</taxon>
        <taxon>Cytophagales</taxon>
        <taxon>Cyclobacteriaceae</taxon>
        <taxon>Shivajiella</taxon>
    </lineage>
</organism>
<proteinExistence type="predicted"/>
<dbReference type="InterPro" id="IPR036188">
    <property type="entry name" value="FAD/NAD-bd_sf"/>
</dbReference>
<dbReference type="EMBL" id="JBHUIV010000014">
    <property type="protein sequence ID" value="MFD2201735.1"/>
    <property type="molecule type" value="Genomic_DNA"/>
</dbReference>
<keyword evidence="7" id="KW-1185">Reference proteome</keyword>
<dbReference type="RefSeq" id="WP_380801663.1">
    <property type="nucleotide sequence ID" value="NZ_JBHUIV010000014.1"/>
</dbReference>
<dbReference type="InterPro" id="IPR045170">
    <property type="entry name" value="MTOX"/>
</dbReference>
<sequence length="395" mass="43890">MLAHPMKRNVFDIAVIGLGALGASTLWQLSKSGRNILGIDQFAPPHTMGSSHGETRITRLAVGEGMDFIPVVMRSHEIWKEIETITGKEIMTTTGGLLFDSGGKSWSKHGSEGFFKRTVNFAQEAGIDHEVFDAGELKKRFSEFNLEERGTVYYEPSAGFLRPELAISTQLHLAEKNKAAIKTHTKVLSISPLSEGGVKIMTNQGEFEAERAVISAGAWIKDFLPPTGKSHFKICRQILHWLPIKDKAFTLGKTPIFMWGFGEGAEDFIYGFPSLDGKSVKMASESFIERNHPDTLSREVSKEEEEKFLLEKIANRFNLIEKKVIESKVCIYTVTPDSYFVVDSLPDFPEVMVASACSGHGFKHSAGLGEAIADKLLGKNTRFDLSPFKWKPKDN</sequence>
<dbReference type="SUPFAM" id="SSF51905">
    <property type="entry name" value="FAD/NAD(P)-binding domain"/>
    <property type="match status" value="1"/>
</dbReference>
<evidence type="ECO:0000313" key="6">
    <source>
        <dbReference type="EMBL" id="MFD2201735.1"/>
    </source>
</evidence>
<dbReference type="Gene3D" id="3.50.50.60">
    <property type="entry name" value="FAD/NAD(P)-binding domain"/>
    <property type="match status" value="1"/>
</dbReference>
<comment type="caution">
    <text evidence="6">The sequence shown here is derived from an EMBL/GenBank/DDBJ whole genome shotgun (WGS) entry which is preliminary data.</text>
</comment>
<reference evidence="7" key="1">
    <citation type="journal article" date="2019" name="Int. J. Syst. Evol. Microbiol.">
        <title>The Global Catalogue of Microorganisms (GCM) 10K type strain sequencing project: providing services to taxonomists for standard genome sequencing and annotation.</title>
        <authorList>
            <consortium name="The Broad Institute Genomics Platform"/>
            <consortium name="The Broad Institute Genome Sequencing Center for Infectious Disease"/>
            <person name="Wu L."/>
            <person name="Ma J."/>
        </authorList>
    </citation>
    <scope>NUCLEOTIDE SEQUENCE [LARGE SCALE GENOMIC DNA]</scope>
    <source>
        <strain evidence="7">KCTC 19812</strain>
    </source>
</reference>
<keyword evidence="4 6" id="KW-0560">Oxidoreductase</keyword>
<feature type="domain" description="FAD dependent oxidoreductase" evidence="5">
    <location>
        <begin position="12"/>
        <end position="374"/>
    </location>
</feature>
<evidence type="ECO:0000313" key="7">
    <source>
        <dbReference type="Proteomes" id="UP001597414"/>
    </source>
</evidence>
<keyword evidence="2" id="KW-0285">Flavoprotein</keyword>
<dbReference type="Gene3D" id="3.30.9.10">
    <property type="entry name" value="D-Amino Acid Oxidase, subunit A, domain 2"/>
    <property type="match status" value="1"/>
</dbReference>
<dbReference type="PANTHER" id="PTHR10961:SF7">
    <property type="entry name" value="FAD DEPENDENT OXIDOREDUCTASE DOMAIN-CONTAINING PROTEIN"/>
    <property type="match status" value="1"/>
</dbReference>
<gene>
    <name evidence="6" type="primary">solA</name>
    <name evidence="6" type="ORF">ACFSKV_09165</name>
</gene>
<dbReference type="GO" id="GO:0050131">
    <property type="term" value="F:N-methyl-L-amino-acid oxidase activity"/>
    <property type="evidence" value="ECO:0007669"/>
    <property type="project" value="UniProtKB-EC"/>
</dbReference>
<keyword evidence="3" id="KW-0274">FAD</keyword>
<dbReference type="InterPro" id="IPR006076">
    <property type="entry name" value="FAD-dep_OxRdtase"/>
</dbReference>
<accession>A0ABW5B7U5</accession>
<name>A0ABW5B7U5_9BACT</name>
<evidence type="ECO:0000256" key="1">
    <source>
        <dbReference type="ARBA" id="ARBA00001974"/>
    </source>
</evidence>
<evidence type="ECO:0000256" key="4">
    <source>
        <dbReference type="ARBA" id="ARBA00023002"/>
    </source>
</evidence>
<protein>
    <submittedName>
        <fullName evidence="6">N-methyl-L-tryptophan oxidase</fullName>
        <ecNumber evidence="6">1.5.3.2</ecNumber>
    </submittedName>
</protein>
<dbReference type="Pfam" id="PF01266">
    <property type="entry name" value="DAO"/>
    <property type="match status" value="1"/>
</dbReference>
<evidence type="ECO:0000259" key="5">
    <source>
        <dbReference type="Pfam" id="PF01266"/>
    </source>
</evidence>
<dbReference type="NCBIfam" id="NF008425">
    <property type="entry name" value="PRK11259.1"/>
    <property type="match status" value="1"/>
</dbReference>
<dbReference type="EC" id="1.5.3.2" evidence="6"/>
<dbReference type="PANTHER" id="PTHR10961">
    <property type="entry name" value="PEROXISOMAL SARCOSINE OXIDASE"/>
    <property type="match status" value="1"/>
</dbReference>
<comment type="cofactor">
    <cofactor evidence="1">
        <name>FAD</name>
        <dbReference type="ChEBI" id="CHEBI:57692"/>
    </cofactor>
</comment>
<evidence type="ECO:0000256" key="3">
    <source>
        <dbReference type="ARBA" id="ARBA00022827"/>
    </source>
</evidence>
<evidence type="ECO:0000256" key="2">
    <source>
        <dbReference type="ARBA" id="ARBA00022630"/>
    </source>
</evidence>
<dbReference type="Proteomes" id="UP001597414">
    <property type="component" value="Unassembled WGS sequence"/>
</dbReference>
<dbReference type="SUPFAM" id="SSF54373">
    <property type="entry name" value="FAD-linked reductases, C-terminal domain"/>
    <property type="match status" value="1"/>
</dbReference>